<keyword evidence="5 13" id="KW-0963">Cytoplasm</keyword>
<keyword evidence="7 13" id="KW-0819">tRNA processing</keyword>
<dbReference type="PANTHER" id="PTHR17490:SF16">
    <property type="entry name" value="THREONYLCARBAMOYL-AMP SYNTHASE"/>
    <property type="match status" value="1"/>
</dbReference>
<dbReference type="InterPro" id="IPR006070">
    <property type="entry name" value="Sua5-like_dom"/>
</dbReference>
<evidence type="ECO:0000256" key="10">
    <source>
        <dbReference type="ARBA" id="ARBA00022840"/>
    </source>
</evidence>
<name>A0A4Y6UFT0_9PROT</name>
<evidence type="ECO:0000256" key="11">
    <source>
        <dbReference type="ARBA" id="ARBA00029774"/>
    </source>
</evidence>
<keyword evidence="6 13" id="KW-0808">Transferase</keyword>
<feature type="domain" description="YrdC-like" evidence="15">
    <location>
        <begin position="11"/>
        <end position="202"/>
    </location>
</feature>
<dbReference type="InterPro" id="IPR010923">
    <property type="entry name" value="T(6)A37_SUA5"/>
</dbReference>
<protein>
    <recommendedName>
        <fullName evidence="4 13">Threonylcarbamoyl-AMP synthase</fullName>
        <shortName evidence="13">TC-AMP synthase</shortName>
        <ecNumber evidence="3 13">2.7.7.87</ecNumber>
    </recommendedName>
    <alternativeName>
        <fullName evidence="11 13">L-threonylcarbamoyladenylate synthase</fullName>
    </alternativeName>
</protein>
<comment type="function">
    <text evidence="13">Required for the formation of a threonylcarbamoyl group on adenosine at position 37 (t(6)A37) in tRNAs that read codons beginning with adenine.</text>
</comment>
<dbReference type="PANTHER" id="PTHR17490">
    <property type="entry name" value="SUA5"/>
    <property type="match status" value="1"/>
</dbReference>
<evidence type="ECO:0000259" key="15">
    <source>
        <dbReference type="PROSITE" id="PS51163"/>
    </source>
</evidence>
<dbReference type="PIRSF" id="PIRSF004930">
    <property type="entry name" value="Tln_factor_SUA5"/>
    <property type="match status" value="1"/>
</dbReference>
<feature type="binding site" evidence="14">
    <location>
        <position position="56"/>
    </location>
    <ligand>
        <name>ATP</name>
        <dbReference type="ChEBI" id="CHEBI:30616"/>
    </ligand>
</feature>
<dbReference type="NCBIfam" id="TIGR00057">
    <property type="entry name" value="L-threonylcarbamoyladenylate synthase"/>
    <property type="match status" value="1"/>
</dbReference>
<dbReference type="EC" id="2.7.7.87" evidence="3 13"/>
<dbReference type="RefSeq" id="WP_141459359.1">
    <property type="nucleotide sequence ID" value="NZ_CP038141.1"/>
</dbReference>
<feature type="binding site" evidence="14">
    <location>
        <position position="65"/>
    </location>
    <ligand>
        <name>L-threonine</name>
        <dbReference type="ChEBI" id="CHEBI:57926"/>
    </ligand>
</feature>
<dbReference type="SUPFAM" id="SSF55821">
    <property type="entry name" value="YrdC/RibB"/>
    <property type="match status" value="1"/>
</dbReference>
<evidence type="ECO:0000256" key="4">
    <source>
        <dbReference type="ARBA" id="ARBA00015492"/>
    </source>
</evidence>
<feature type="binding site" evidence="14">
    <location>
        <position position="146"/>
    </location>
    <ligand>
        <name>ATP</name>
        <dbReference type="ChEBI" id="CHEBI:30616"/>
    </ligand>
</feature>
<evidence type="ECO:0000313" key="16">
    <source>
        <dbReference type="EMBL" id="QDH16413.1"/>
    </source>
</evidence>
<dbReference type="InterPro" id="IPR038385">
    <property type="entry name" value="Sua5/YwlC_C"/>
</dbReference>
<dbReference type="Pfam" id="PF01300">
    <property type="entry name" value="Sua5_yciO_yrdC"/>
    <property type="match status" value="1"/>
</dbReference>
<keyword evidence="10 13" id="KW-0067">ATP-binding</keyword>
<feature type="binding site" evidence="14">
    <location>
        <position position="60"/>
    </location>
    <ligand>
        <name>ATP</name>
        <dbReference type="ChEBI" id="CHEBI:30616"/>
    </ligand>
</feature>
<evidence type="ECO:0000256" key="1">
    <source>
        <dbReference type="ARBA" id="ARBA00004496"/>
    </source>
</evidence>
<evidence type="ECO:0000256" key="6">
    <source>
        <dbReference type="ARBA" id="ARBA00022679"/>
    </source>
</evidence>
<feature type="binding site" evidence="14">
    <location>
        <position position="235"/>
    </location>
    <ligand>
        <name>ATP</name>
        <dbReference type="ChEBI" id="CHEBI:30616"/>
    </ligand>
</feature>
<dbReference type="InterPro" id="IPR017945">
    <property type="entry name" value="DHBP_synth_RibB-like_a/b_dom"/>
</dbReference>
<proteinExistence type="inferred from homology"/>
<dbReference type="GO" id="GO:0005737">
    <property type="term" value="C:cytoplasm"/>
    <property type="evidence" value="ECO:0007669"/>
    <property type="project" value="UniProtKB-SubCell"/>
</dbReference>
<dbReference type="GO" id="GO:0061710">
    <property type="term" value="F:L-threonylcarbamoyladenylate synthase"/>
    <property type="evidence" value="ECO:0007669"/>
    <property type="project" value="UniProtKB-EC"/>
</dbReference>
<feature type="binding site" evidence="14">
    <location>
        <position position="120"/>
    </location>
    <ligand>
        <name>ATP</name>
        <dbReference type="ChEBI" id="CHEBI:30616"/>
    </ligand>
</feature>
<comment type="similarity">
    <text evidence="2 13">Belongs to the SUA5 family.</text>
</comment>
<dbReference type="GO" id="GO:0005524">
    <property type="term" value="F:ATP binding"/>
    <property type="evidence" value="ECO:0007669"/>
    <property type="project" value="UniProtKB-UniRule"/>
</dbReference>
<dbReference type="Gene3D" id="3.90.870.10">
    <property type="entry name" value="DHBP synthase"/>
    <property type="match status" value="1"/>
</dbReference>
<feature type="binding site" evidence="14">
    <location>
        <position position="198"/>
    </location>
    <ligand>
        <name>ATP</name>
        <dbReference type="ChEBI" id="CHEBI:30616"/>
    </ligand>
</feature>
<evidence type="ECO:0000256" key="5">
    <source>
        <dbReference type="ARBA" id="ARBA00022490"/>
    </source>
</evidence>
<dbReference type="GO" id="GO:0008033">
    <property type="term" value="P:tRNA processing"/>
    <property type="evidence" value="ECO:0007669"/>
    <property type="project" value="UniProtKB-KW"/>
</dbReference>
<dbReference type="InterPro" id="IPR005145">
    <property type="entry name" value="Sua5_C"/>
</dbReference>
<keyword evidence="17" id="KW-1185">Reference proteome</keyword>
<evidence type="ECO:0000313" key="17">
    <source>
        <dbReference type="Proteomes" id="UP000316313"/>
    </source>
</evidence>
<evidence type="ECO:0000256" key="7">
    <source>
        <dbReference type="ARBA" id="ARBA00022694"/>
    </source>
</evidence>
<dbReference type="Proteomes" id="UP000316313">
    <property type="component" value="Chromosome"/>
</dbReference>
<dbReference type="Pfam" id="PF03481">
    <property type="entry name" value="Sua5_C"/>
    <property type="match status" value="1"/>
</dbReference>
<evidence type="ECO:0000256" key="14">
    <source>
        <dbReference type="PIRSR" id="PIRSR004930-1"/>
    </source>
</evidence>
<keyword evidence="8 13" id="KW-0548">Nucleotidyltransferase</keyword>
<comment type="catalytic activity">
    <reaction evidence="12 13">
        <text>L-threonine + hydrogencarbonate + ATP = L-threonylcarbamoyladenylate + diphosphate + H2O</text>
        <dbReference type="Rhea" id="RHEA:36407"/>
        <dbReference type="ChEBI" id="CHEBI:15377"/>
        <dbReference type="ChEBI" id="CHEBI:17544"/>
        <dbReference type="ChEBI" id="CHEBI:30616"/>
        <dbReference type="ChEBI" id="CHEBI:33019"/>
        <dbReference type="ChEBI" id="CHEBI:57926"/>
        <dbReference type="ChEBI" id="CHEBI:73682"/>
        <dbReference type="EC" id="2.7.7.87"/>
    </reaction>
</comment>
<reference evidence="16 17" key="1">
    <citation type="submission" date="2019-03" db="EMBL/GenBank/DDBJ databases">
        <title>The complete genome sequence of Swingsia samuiensis NBRC107927(T).</title>
        <authorList>
            <person name="Chua K.-O."/>
            <person name="Chan K.-G."/>
            <person name="See-Too W.-S."/>
        </authorList>
    </citation>
    <scope>NUCLEOTIDE SEQUENCE [LARGE SCALE GENOMIC DNA]</scope>
    <source>
        <strain evidence="16 17">AH83</strain>
    </source>
</reference>
<accession>A0A4Y6UFT0</accession>
<evidence type="ECO:0000256" key="9">
    <source>
        <dbReference type="ARBA" id="ARBA00022741"/>
    </source>
</evidence>
<sequence length="332" mass="34772">MRVTEYLTATPEGIDKAAFLLKEGKLVSFGTETVYGLGALASSDKAVAGIFAAKGRPQFNPLISHFATAEQALVHASLSGKMKETAWTLAEAFWPGPLTLILPRAACSSISDLASAGLPTLALRVPKSETTLTLLRKVNAPIAAPSANRSGAVSPSTAAHVLASLDGRIDAVLDSGPCLVGVESTVLDLTQDIPIILRPGGITLEALTSVCGIVHQAQTLQEALPSSPGMLASHYAPSLPVRLNAHHVEKDEALLAFGPPAPNATLVWNLSATENLEEAASRLFAGLRFLDAEGQKLGLKRIAVQPIPPRGLGVAIRDRLHRAAEPRPPKSV</sequence>
<evidence type="ECO:0000256" key="12">
    <source>
        <dbReference type="ARBA" id="ARBA00048366"/>
    </source>
</evidence>
<feature type="binding site" evidence="14">
    <location>
        <position position="184"/>
    </location>
    <ligand>
        <name>L-threonine</name>
        <dbReference type="ChEBI" id="CHEBI:57926"/>
    </ligand>
</feature>
<dbReference type="GO" id="GO:0003725">
    <property type="term" value="F:double-stranded RNA binding"/>
    <property type="evidence" value="ECO:0007669"/>
    <property type="project" value="UniProtKB-UniRule"/>
</dbReference>
<dbReference type="KEGG" id="ssam:E3D00_01645"/>
<feature type="binding site" evidence="14">
    <location>
        <position position="33"/>
    </location>
    <ligand>
        <name>L-threonine</name>
        <dbReference type="ChEBI" id="CHEBI:57926"/>
    </ligand>
</feature>
<feature type="binding site" evidence="14">
    <location>
        <position position="144"/>
    </location>
    <ligand>
        <name>ATP</name>
        <dbReference type="ChEBI" id="CHEBI:30616"/>
    </ligand>
</feature>
<dbReference type="AlphaFoldDB" id="A0A4Y6UFT0"/>
<dbReference type="EMBL" id="CP038141">
    <property type="protein sequence ID" value="QDH16413.1"/>
    <property type="molecule type" value="Genomic_DNA"/>
</dbReference>
<evidence type="ECO:0000256" key="13">
    <source>
        <dbReference type="PIRNR" id="PIRNR004930"/>
    </source>
</evidence>
<organism evidence="16 17">
    <name type="scientific">Swingsia samuiensis</name>
    <dbReference type="NCBI Taxonomy" id="1293412"/>
    <lineage>
        <taxon>Bacteria</taxon>
        <taxon>Pseudomonadati</taxon>
        <taxon>Pseudomonadota</taxon>
        <taxon>Alphaproteobacteria</taxon>
        <taxon>Acetobacterales</taxon>
        <taxon>Acetobacteraceae</taxon>
        <taxon>Swingsia</taxon>
    </lineage>
</organism>
<dbReference type="OrthoDB" id="9814580at2"/>
<feature type="binding site" evidence="14">
    <location>
        <position position="124"/>
    </location>
    <ligand>
        <name>L-threonine</name>
        <dbReference type="ChEBI" id="CHEBI:57926"/>
    </ligand>
</feature>
<dbReference type="Gene3D" id="3.40.50.11030">
    <property type="entry name" value="Threonylcarbamoyl-AMP synthase, C-terminal domain"/>
    <property type="match status" value="1"/>
</dbReference>
<gene>
    <name evidence="16" type="ORF">E3D00_01645</name>
</gene>
<feature type="binding site" evidence="14">
    <location>
        <position position="154"/>
    </location>
    <ligand>
        <name>ATP</name>
        <dbReference type="ChEBI" id="CHEBI:30616"/>
    </ligand>
</feature>
<evidence type="ECO:0000256" key="8">
    <source>
        <dbReference type="ARBA" id="ARBA00022695"/>
    </source>
</evidence>
<keyword evidence="9 13" id="KW-0547">Nucleotide-binding</keyword>
<evidence type="ECO:0000256" key="2">
    <source>
        <dbReference type="ARBA" id="ARBA00007663"/>
    </source>
</evidence>
<dbReference type="GO" id="GO:0000049">
    <property type="term" value="F:tRNA binding"/>
    <property type="evidence" value="ECO:0007669"/>
    <property type="project" value="TreeGrafter"/>
</dbReference>
<dbReference type="GO" id="GO:0006450">
    <property type="term" value="P:regulation of translational fidelity"/>
    <property type="evidence" value="ECO:0007669"/>
    <property type="project" value="TreeGrafter"/>
</dbReference>
<comment type="subcellular location">
    <subcellularLocation>
        <location evidence="1 13">Cytoplasm</location>
    </subcellularLocation>
</comment>
<evidence type="ECO:0000256" key="3">
    <source>
        <dbReference type="ARBA" id="ARBA00012584"/>
    </source>
</evidence>
<dbReference type="PROSITE" id="PS51163">
    <property type="entry name" value="YRDC"/>
    <property type="match status" value="1"/>
</dbReference>
<dbReference type="InterPro" id="IPR050156">
    <property type="entry name" value="TC-AMP_synthase_SUA5"/>
</dbReference>